<evidence type="ECO:0000256" key="1">
    <source>
        <dbReference type="SAM" id="MobiDB-lite"/>
    </source>
</evidence>
<dbReference type="VEuPathDB" id="TrichDB:TRFO_24881"/>
<sequence>MSLPEALLKFMKLDKKDTQCTTEKEPTSIAPPVNDVNLKSIKLFPDQDLNSNNKNKNDNLANLNDSKPGKNQNNDEPTNNNNNNSKSIKKKKVQHDLPPDLEEKQNQKEPTFNYVKPKGVILDTKFRSKKNWDNNLISWFAHLRPSFFQLSMKNQNDVSLQSILKNIEKGEMPKTNEACQILEVEQILFYFERQNKPFSVTDLAWIFSALIFIDRLISEDVSSCLENLVTKMVKQVNLLDSPSDHLYPKLMVNITLITKFFHRQ</sequence>
<feature type="compositionally biased region" description="Low complexity" evidence="1">
    <location>
        <begin position="48"/>
        <end position="86"/>
    </location>
</feature>
<dbReference type="Pfam" id="PF04938">
    <property type="entry name" value="SIP1"/>
    <property type="match status" value="1"/>
</dbReference>
<feature type="compositionally biased region" description="Basic and acidic residues" evidence="1">
    <location>
        <begin position="94"/>
        <end position="107"/>
    </location>
</feature>
<dbReference type="Proteomes" id="UP000179807">
    <property type="component" value="Unassembled WGS sequence"/>
</dbReference>
<evidence type="ECO:0000313" key="3">
    <source>
        <dbReference type="Proteomes" id="UP000179807"/>
    </source>
</evidence>
<feature type="region of interest" description="Disordered" evidence="1">
    <location>
        <begin position="45"/>
        <end position="110"/>
    </location>
</feature>
<accession>A0A1J4K649</accession>
<reference evidence="2" key="1">
    <citation type="submission" date="2016-10" db="EMBL/GenBank/DDBJ databases">
        <authorList>
            <person name="Benchimol M."/>
            <person name="Almeida L.G."/>
            <person name="Vasconcelos A.T."/>
            <person name="Perreira-Neves A."/>
            <person name="Rosa I.A."/>
            <person name="Tasca T."/>
            <person name="Bogo M.R."/>
            <person name="de Souza W."/>
        </authorList>
    </citation>
    <scope>NUCLEOTIDE SEQUENCE [LARGE SCALE GENOMIC DNA]</scope>
    <source>
        <strain evidence="2">K</strain>
    </source>
</reference>
<dbReference type="Gene3D" id="1.20.58.1070">
    <property type="match status" value="1"/>
</dbReference>
<name>A0A1J4K649_9EUKA</name>
<dbReference type="RefSeq" id="XP_068360065.1">
    <property type="nucleotide sequence ID" value="XM_068503998.1"/>
</dbReference>
<protein>
    <submittedName>
        <fullName evidence="2">Uncharacterized protein</fullName>
    </submittedName>
</protein>
<dbReference type="GO" id="GO:0000387">
    <property type="term" value="P:spliceosomal snRNP assembly"/>
    <property type="evidence" value="ECO:0007669"/>
    <property type="project" value="InterPro"/>
</dbReference>
<dbReference type="GeneID" id="94838702"/>
<dbReference type="AlphaFoldDB" id="A0A1J4K649"/>
<dbReference type="EMBL" id="MLAK01000710">
    <property type="protein sequence ID" value="OHT06929.1"/>
    <property type="molecule type" value="Genomic_DNA"/>
</dbReference>
<gene>
    <name evidence="2" type="ORF">TRFO_24881</name>
</gene>
<keyword evidence="3" id="KW-1185">Reference proteome</keyword>
<comment type="caution">
    <text evidence="2">The sequence shown here is derived from an EMBL/GenBank/DDBJ whole genome shotgun (WGS) entry which is preliminary data.</text>
</comment>
<evidence type="ECO:0000313" key="2">
    <source>
        <dbReference type="EMBL" id="OHT06929.1"/>
    </source>
</evidence>
<proteinExistence type="predicted"/>
<dbReference type="InterPro" id="IPR035426">
    <property type="entry name" value="Gemin2/Brr1"/>
</dbReference>
<organism evidence="2 3">
    <name type="scientific">Tritrichomonas foetus</name>
    <dbReference type="NCBI Taxonomy" id="1144522"/>
    <lineage>
        <taxon>Eukaryota</taxon>
        <taxon>Metamonada</taxon>
        <taxon>Parabasalia</taxon>
        <taxon>Tritrichomonadida</taxon>
        <taxon>Tritrichomonadidae</taxon>
        <taxon>Tritrichomonas</taxon>
    </lineage>
</organism>